<feature type="region of interest" description="Disordered" evidence="1">
    <location>
        <begin position="145"/>
        <end position="178"/>
    </location>
</feature>
<feature type="region of interest" description="Disordered" evidence="1">
    <location>
        <begin position="366"/>
        <end position="447"/>
    </location>
</feature>
<dbReference type="PANTHER" id="PTHR28153:SF1">
    <property type="entry name" value="DUF4484 DOMAIN-CONTAINING PROTEIN"/>
    <property type="match status" value="1"/>
</dbReference>
<feature type="compositionally biased region" description="Low complexity" evidence="1">
    <location>
        <begin position="395"/>
        <end position="412"/>
    </location>
</feature>
<dbReference type="InterPro" id="IPR028115">
    <property type="entry name" value="DUF4484"/>
</dbReference>
<keyword evidence="4" id="KW-1185">Reference proteome</keyword>
<sequence length="661" mass="71074">MSKKSSAGEDGPNISGNDVERLPPLAAAFLILFDLKVGYSIAWKRSLSDIELDGAVEYKSLPSGLHNVKEDLIYFTHGDYAGISAFVSGVAAESERNARLVAVGILVPLSSGRLGQSWLHTHHLQDLAARIAKDTTDTNPLEDYWNKYRSDGTPSGVDTRRESLGPTAFSNGSPSHRRSRAFSTAAGLLPAEQSLHPSHPARSMLRFLDTFGPLSFPLYRAALLRKRILIIAEPPVRESCNFVYDLSIISTIPSSAADILISDSHIKDPPLRFRALFSVGIHDIPQLSATATPPAQQQGWVACSTDEVLAMKTQLYDLVVELPPGYASTSKTEGRPKRWPKITTSTQNPLKATQRDLRRYSTLRQDLHALTNPSIPTPNRSPRTPRKTPDRDPDPSSSGAADSGDATTDTDPLLSSQSNDSATPQPEDDSTNNDDNQDADPSPITEPKTWSALAYSSFLWWASAGERDPASPSDQDDEEAADRALFSVSVASLAPSPSPARDARRGSVRSRPRSGVYAAGGGGREMAVMAYFQGWTAGLVEGLVGVVERETGGGGVREGADGVGVGMERESEEEVGQEGNGEAGGERDGDGDQDQDGDGEGEVQEEDLEPVLVTADDLAKLGLDSWSASDKAFVEEAMRLWFGREADVKTSGVECCGVRIL</sequence>
<feature type="compositionally biased region" description="Gly residues" evidence="1">
    <location>
        <begin position="552"/>
        <end position="565"/>
    </location>
</feature>
<dbReference type="Proteomes" id="UP000800092">
    <property type="component" value="Unassembled WGS sequence"/>
</dbReference>
<feature type="region of interest" description="Disordered" evidence="1">
    <location>
        <begin position="492"/>
        <end position="520"/>
    </location>
</feature>
<protein>
    <recommendedName>
        <fullName evidence="2">DUF4484 domain-containing protein</fullName>
    </recommendedName>
</protein>
<dbReference type="Pfam" id="PF14831">
    <property type="entry name" value="DUF4484"/>
    <property type="match status" value="1"/>
</dbReference>
<evidence type="ECO:0000313" key="3">
    <source>
        <dbReference type="EMBL" id="KAF2231433.1"/>
    </source>
</evidence>
<dbReference type="EMBL" id="ML991827">
    <property type="protein sequence ID" value="KAF2231433.1"/>
    <property type="molecule type" value="Genomic_DNA"/>
</dbReference>
<accession>A0A6A6H1I4</accession>
<feature type="compositionally biased region" description="Acidic residues" evidence="1">
    <location>
        <begin position="591"/>
        <end position="609"/>
    </location>
</feature>
<feature type="compositionally biased region" description="Polar residues" evidence="1">
    <location>
        <begin position="342"/>
        <end position="351"/>
    </location>
</feature>
<gene>
    <name evidence="3" type="ORF">EV356DRAFT_525951</name>
</gene>
<name>A0A6A6H1I4_VIRVR</name>
<feature type="region of interest" description="Disordered" evidence="1">
    <location>
        <begin position="551"/>
        <end position="610"/>
    </location>
</feature>
<dbReference type="InterPro" id="IPR053056">
    <property type="entry name" value="Lipid_Metab_Assoc_Protein"/>
</dbReference>
<dbReference type="InterPro" id="IPR018626">
    <property type="entry name" value="LCHN/Anr2"/>
</dbReference>
<dbReference type="PROSITE" id="PS00018">
    <property type="entry name" value="EF_HAND_1"/>
    <property type="match status" value="1"/>
</dbReference>
<feature type="compositionally biased region" description="Acidic residues" evidence="1">
    <location>
        <begin position="426"/>
        <end position="438"/>
    </location>
</feature>
<evidence type="ECO:0000256" key="1">
    <source>
        <dbReference type="SAM" id="MobiDB-lite"/>
    </source>
</evidence>
<evidence type="ECO:0000313" key="4">
    <source>
        <dbReference type="Proteomes" id="UP000800092"/>
    </source>
</evidence>
<reference evidence="3" key="1">
    <citation type="journal article" date="2020" name="Stud. Mycol.">
        <title>101 Dothideomycetes genomes: a test case for predicting lifestyles and emergence of pathogens.</title>
        <authorList>
            <person name="Haridas S."/>
            <person name="Albert R."/>
            <person name="Binder M."/>
            <person name="Bloem J."/>
            <person name="Labutti K."/>
            <person name="Salamov A."/>
            <person name="Andreopoulos B."/>
            <person name="Baker S."/>
            <person name="Barry K."/>
            <person name="Bills G."/>
            <person name="Bluhm B."/>
            <person name="Cannon C."/>
            <person name="Castanera R."/>
            <person name="Culley D."/>
            <person name="Daum C."/>
            <person name="Ezra D."/>
            <person name="Gonzalez J."/>
            <person name="Henrissat B."/>
            <person name="Kuo A."/>
            <person name="Liang C."/>
            <person name="Lipzen A."/>
            <person name="Lutzoni F."/>
            <person name="Magnuson J."/>
            <person name="Mondo S."/>
            <person name="Nolan M."/>
            <person name="Ohm R."/>
            <person name="Pangilinan J."/>
            <person name="Park H.-J."/>
            <person name="Ramirez L."/>
            <person name="Alfaro M."/>
            <person name="Sun H."/>
            <person name="Tritt A."/>
            <person name="Yoshinaga Y."/>
            <person name="Zwiers L.-H."/>
            <person name="Turgeon B."/>
            <person name="Goodwin S."/>
            <person name="Spatafora J."/>
            <person name="Crous P."/>
            <person name="Grigoriev I."/>
        </authorList>
    </citation>
    <scope>NUCLEOTIDE SEQUENCE</scope>
    <source>
        <strain evidence="3">Tuck. ex Michener</strain>
    </source>
</reference>
<feature type="region of interest" description="Disordered" evidence="1">
    <location>
        <begin position="326"/>
        <end position="354"/>
    </location>
</feature>
<dbReference type="InterPro" id="IPR018247">
    <property type="entry name" value="EF_Hand_1_Ca_BS"/>
</dbReference>
<evidence type="ECO:0000259" key="2">
    <source>
        <dbReference type="Pfam" id="PF14831"/>
    </source>
</evidence>
<proteinExistence type="predicted"/>
<dbReference type="PANTHER" id="PTHR28153">
    <property type="entry name" value="PROTEIN, PUTATIVE-RELATED"/>
    <property type="match status" value="1"/>
</dbReference>
<dbReference type="OrthoDB" id="2152680at2759"/>
<dbReference type="Pfam" id="PF09804">
    <property type="entry name" value="DENND11"/>
    <property type="match status" value="1"/>
</dbReference>
<dbReference type="AlphaFoldDB" id="A0A6A6H1I4"/>
<organism evidence="3 4">
    <name type="scientific">Viridothelium virens</name>
    <name type="common">Speckled blister lichen</name>
    <name type="synonym">Trypethelium virens</name>
    <dbReference type="NCBI Taxonomy" id="1048519"/>
    <lineage>
        <taxon>Eukaryota</taxon>
        <taxon>Fungi</taxon>
        <taxon>Dikarya</taxon>
        <taxon>Ascomycota</taxon>
        <taxon>Pezizomycotina</taxon>
        <taxon>Dothideomycetes</taxon>
        <taxon>Dothideomycetes incertae sedis</taxon>
        <taxon>Trypetheliales</taxon>
        <taxon>Trypetheliaceae</taxon>
        <taxon>Viridothelium</taxon>
    </lineage>
</organism>
<dbReference type="GO" id="GO:0005811">
    <property type="term" value="C:lipid droplet"/>
    <property type="evidence" value="ECO:0007669"/>
    <property type="project" value="TreeGrafter"/>
</dbReference>
<feature type="compositionally biased region" description="Polar residues" evidence="1">
    <location>
        <begin position="413"/>
        <end position="424"/>
    </location>
</feature>
<feature type="domain" description="DUF4484" evidence="2">
    <location>
        <begin position="446"/>
        <end position="660"/>
    </location>
</feature>